<proteinExistence type="inferred from homology"/>
<dbReference type="KEGG" id="gtt:GUITHDRAFT_98948"/>
<keyword evidence="3 7" id="KW-0812">Transmembrane</keyword>
<dbReference type="PaxDb" id="55529-EKX55167"/>
<feature type="region of interest" description="Disordered" evidence="6">
    <location>
        <begin position="1"/>
        <end position="22"/>
    </location>
</feature>
<reference evidence="10 12" key="1">
    <citation type="journal article" date="2012" name="Nature">
        <title>Algal genomes reveal evolutionary mosaicism and the fate of nucleomorphs.</title>
        <authorList>
            <consortium name="DOE Joint Genome Institute"/>
            <person name="Curtis B.A."/>
            <person name="Tanifuji G."/>
            <person name="Burki F."/>
            <person name="Gruber A."/>
            <person name="Irimia M."/>
            <person name="Maruyama S."/>
            <person name="Arias M.C."/>
            <person name="Ball S.G."/>
            <person name="Gile G.H."/>
            <person name="Hirakawa Y."/>
            <person name="Hopkins J.F."/>
            <person name="Kuo A."/>
            <person name="Rensing S.A."/>
            <person name="Schmutz J."/>
            <person name="Symeonidi A."/>
            <person name="Elias M."/>
            <person name="Eveleigh R.J."/>
            <person name="Herman E.K."/>
            <person name="Klute M.J."/>
            <person name="Nakayama T."/>
            <person name="Obornik M."/>
            <person name="Reyes-Prieto A."/>
            <person name="Armbrust E.V."/>
            <person name="Aves S.J."/>
            <person name="Beiko R.G."/>
            <person name="Coutinho P."/>
            <person name="Dacks J.B."/>
            <person name="Durnford D.G."/>
            <person name="Fast N.M."/>
            <person name="Green B.R."/>
            <person name="Grisdale C.J."/>
            <person name="Hempel F."/>
            <person name="Henrissat B."/>
            <person name="Hoppner M.P."/>
            <person name="Ishida K."/>
            <person name="Kim E."/>
            <person name="Koreny L."/>
            <person name="Kroth P.G."/>
            <person name="Liu Y."/>
            <person name="Malik S.B."/>
            <person name="Maier U.G."/>
            <person name="McRose D."/>
            <person name="Mock T."/>
            <person name="Neilson J.A."/>
            <person name="Onodera N.T."/>
            <person name="Poole A.M."/>
            <person name="Pritham E.J."/>
            <person name="Richards T.A."/>
            <person name="Rocap G."/>
            <person name="Roy S.W."/>
            <person name="Sarai C."/>
            <person name="Schaack S."/>
            <person name="Shirato S."/>
            <person name="Slamovits C.H."/>
            <person name="Spencer D.F."/>
            <person name="Suzuki S."/>
            <person name="Worden A.Z."/>
            <person name="Zauner S."/>
            <person name="Barry K."/>
            <person name="Bell C."/>
            <person name="Bharti A.K."/>
            <person name="Crow J.A."/>
            <person name="Grimwood J."/>
            <person name="Kramer R."/>
            <person name="Lindquist E."/>
            <person name="Lucas S."/>
            <person name="Salamov A."/>
            <person name="McFadden G.I."/>
            <person name="Lane C.E."/>
            <person name="Keeling P.J."/>
            <person name="Gray M.W."/>
            <person name="Grigoriev I.V."/>
            <person name="Archibald J.M."/>
        </authorList>
    </citation>
    <scope>NUCLEOTIDE SEQUENCE</scope>
    <source>
        <strain evidence="10 12">CCMP2712</strain>
    </source>
</reference>
<feature type="transmembrane region" description="Helical" evidence="7">
    <location>
        <begin position="374"/>
        <end position="396"/>
    </location>
</feature>
<dbReference type="InterPro" id="IPR051223">
    <property type="entry name" value="Polycystin"/>
</dbReference>
<dbReference type="RefSeq" id="XP_005842147.1">
    <property type="nucleotide sequence ID" value="XM_005842090.1"/>
</dbReference>
<dbReference type="InterPro" id="IPR013122">
    <property type="entry name" value="PKD1_2_channel"/>
</dbReference>
<dbReference type="eggNOG" id="KOG3599">
    <property type="taxonomic scope" value="Eukaryota"/>
</dbReference>
<evidence type="ECO:0000256" key="1">
    <source>
        <dbReference type="ARBA" id="ARBA00004141"/>
    </source>
</evidence>
<dbReference type="GeneID" id="17312270"/>
<dbReference type="EMBL" id="JH992965">
    <property type="protein sequence ID" value="EKX55167.1"/>
    <property type="molecule type" value="Genomic_DNA"/>
</dbReference>
<dbReference type="Proteomes" id="UP000011087">
    <property type="component" value="Unassembled WGS sequence"/>
</dbReference>
<feature type="compositionally biased region" description="Polar residues" evidence="6">
    <location>
        <begin position="531"/>
        <end position="540"/>
    </location>
</feature>
<reference evidence="12" key="2">
    <citation type="submission" date="2012-11" db="EMBL/GenBank/DDBJ databases">
        <authorList>
            <person name="Kuo A."/>
            <person name="Curtis B.A."/>
            <person name="Tanifuji G."/>
            <person name="Burki F."/>
            <person name="Gruber A."/>
            <person name="Irimia M."/>
            <person name="Maruyama S."/>
            <person name="Arias M.C."/>
            <person name="Ball S.G."/>
            <person name="Gile G.H."/>
            <person name="Hirakawa Y."/>
            <person name="Hopkins J.F."/>
            <person name="Rensing S.A."/>
            <person name="Schmutz J."/>
            <person name="Symeonidi A."/>
            <person name="Elias M."/>
            <person name="Eveleigh R.J."/>
            <person name="Herman E.K."/>
            <person name="Klute M.J."/>
            <person name="Nakayama T."/>
            <person name="Obornik M."/>
            <person name="Reyes-Prieto A."/>
            <person name="Armbrust E.V."/>
            <person name="Aves S.J."/>
            <person name="Beiko R.G."/>
            <person name="Coutinho P."/>
            <person name="Dacks J.B."/>
            <person name="Durnford D.G."/>
            <person name="Fast N.M."/>
            <person name="Green B.R."/>
            <person name="Grisdale C."/>
            <person name="Hempe F."/>
            <person name="Henrissat B."/>
            <person name="Hoppner M.P."/>
            <person name="Ishida K.-I."/>
            <person name="Kim E."/>
            <person name="Koreny L."/>
            <person name="Kroth P.G."/>
            <person name="Liu Y."/>
            <person name="Malik S.-B."/>
            <person name="Maier U.G."/>
            <person name="McRose D."/>
            <person name="Mock T."/>
            <person name="Neilson J.A."/>
            <person name="Onodera N.T."/>
            <person name="Poole A.M."/>
            <person name="Pritham E.J."/>
            <person name="Richards T.A."/>
            <person name="Rocap G."/>
            <person name="Roy S.W."/>
            <person name="Sarai C."/>
            <person name="Schaack S."/>
            <person name="Shirato S."/>
            <person name="Slamovits C.H."/>
            <person name="Spencer D.F."/>
            <person name="Suzuki S."/>
            <person name="Worden A.Z."/>
            <person name="Zauner S."/>
            <person name="Barry K."/>
            <person name="Bell C."/>
            <person name="Bharti A.K."/>
            <person name="Crow J.A."/>
            <person name="Grimwood J."/>
            <person name="Kramer R."/>
            <person name="Lindquist E."/>
            <person name="Lucas S."/>
            <person name="Salamov A."/>
            <person name="McFadden G.I."/>
            <person name="Lane C.E."/>
            <person name="Keeling P.J."/>
            <person name="Gray M.W."/>
            <person name="Grigoriev I.V."/>
            <person name="Archibald J.M."/>
        </authorList>
    </citation>
    <scope>NUCLEOTIDE SEQUENCE</scope>
    <source>
        <strain evidence="12">CCMP2712</strain>
    </source>
</reference>
<dbReference type="AlphaFoldDB" id="L1K3K7"/>
<comment type="subcellular location">
    <subcellularLocation>
        <location evidence="1">Membrane</location>
        <topology evidence="1">Multi-pass membrane protein</topology>
    </subcellularLocation>
</comment>
<evidence type="ECO:0000313" key="11">
    <source>
        <dbReference type="EnsemblProtists" id="EKX55167"/>
    </source>
</evidence>
<evidence type="ECO:0000256" key="7">
    <source>
        <dbReference type="SAM" id="Phobius"/>
    </source>
</evidence>
<dbReference type="Pfam" id="PF08016">
    <property type="entry name" value="PKD_channel"/>
    <property type="match status" value="1"/>
</dbReference>
<dbReference type="HOGENOM" id="CLU_483538_0_0_1"/>
<sequence>MRGRAGSVNMTAMRERAEEASKRETSLASQLDHYLGLRKDGYGTNTEGFFHIIFLIVFTAVVMDQAVPNEEFHSFCDSLSTLFVIDSIPENDARNATLRWFNQSIATKILPPDAQAVGYFGGGSLLLVSHIQVRQLRVVATPCNSLVQTMTTSSLPCYGGYTQSNEFRSPLTLRAPGSNSSIASYWELGDGTWTRGKSGTAYPSSGNMLYLPLNRTDAMAMLRLMSSGWMAPGTRAMLVDYLVICPSLRLLGTVRQIVEFLPSGKVETDVRVEGARMEHVLPTGDKLQSAGVAGEIVVLTWICLLTVRELYILFRIRWWYVLGKGRLWRLWSWTVFALGAASMAYRLQPIQLMNSQKYVFPPTTNRYFPSFQSVLLLLQTWRTLLGVNLALCWLRSLQFMHNISVLRPTLEAMERAMLAVISIVLVCFIPFLALAMVHQLVLGSIRSLLMKKSETWKGAWKKLDEEILDEKLKVEMVERKRIDKIESSIAFLVVNLRALARNLLKEERSNKLLQEQSLLLLGMKQGSSYQSLREMSSLKRSQGAREPGSRGARRRGKEGSSEGH</sequence>
<name>L1K3K7_GUITC</name>
<evidence type="ECO:0000256" key="5">
    <source>
        <dbReference type="ARBA" id="ARBA00023136"/>
    </source>
</evidence>
<reference evidence="11" key="3">
    <citation type="submission" date="2016-03" db="UniProtKB">
        <authorList>
            <consortium name="EnsemblProtists"/>
        </authorList>
    </citation>
    <scope>IDENTIFICATION</scope>
</reference>
<evidence type="ECO:0000259" key="9">
    <source>
        <dbReference type="Pfam" id="PF20519"/>
    </source>
</evidence>
<keyword evidence="4 7" id="KW-1133">Transmembrane helix</keyword>
<feature type="transmembrane region" description="Helical" evidence="7">
    <location>
        <begin position="330"/>
        <end position="347"/>
    </location>
</feature>
<feature type="transmembrane region" description="Helical" evidence="7">
    <location>
        <begin position="296"/>
        <end position="318"/>
    </location>
</feature>
<evidence type="ECO:0000259" key="8">
    <source>
        <dbReference type="Pfam" id="PF08016"/>
    </source>
</evidence>
<comment type="similarity">
    <text evidence="2">Belongs to the polycystin family.</text>
</comment>
<dbReference type="InterPro" id="IPR046791">
    <property type="entry name" value="Polycystin_dom"/>
</dbReference>
<dbReference type="PANTHER" id="PTHR10877:SF183">
    <property type="entry name" value="AT14535P-RELATED"/>
    <property type="match status" value="1"/>
</dbReference>
<gene>
    <name evidence="10" type="ORF">GUITHDRAFT_98948</name>
</gene>
<feature type="transmembrane region" description="Helical" evidence="7">
    <location>
        <begin position="416"/>
        <end position="442"/>
    </location>
</feature>
<protein>
    <submittedName>
        <fullName evidence="10 11">Uncharacterized protein</fullName>
    </submittedName>
</protein>
<organism evidence="10">
    <name type="scientific">Guillardia theta (strain CCMP2712)</name>
    <name type="common">Cryptophyte</name>
    <dbReference type="NCBI Taxonomy" id="905079"/>
    <lineage>
        <taxon>Eukaryota</taxon>
        <taxon>Cryptophyceae</taxon>
        <taxon>Pyrenomonadales</taxon>
        <taxon>Geminigeraceae</taxon>
        <taxon>Guillardia</taxon>
    </lineage>
</organism>
<dbReference type="PANTHER" id="PTHR10877">
    <property type="entry name" value="POLYCYSTIN FAMILY MEMBER"/>
    <property type="match status" value="1"/>
</dbReference>
<evidence type="ECO:0000256" key="3">
    <source>
        <dbReference type="ARBA" id="ARBA00022692"/>
    </source>
</evidence>
<evidence type="ECO:0000256" key="4">
    <source>
        <dbReference type="ARBA" id="ARBA00022989"/>
    </source>
</evidence>
<accession>L1K3K7</accession>
<feature type="compositionally biased region" description="Basic and acidic residues" evidence="6">
    <location>
        <begin position="13"/>
        <end position="22"/>
    </location>
</feature>
<evidence type="ECO:0000313" key="10">
    <source>
        <dbReference type="EMBL" id="EKX55167.1"/>
    </source>
</evidence>
<dbReference type="EnsemblProtists" id="EKX55167">
    <property type="protein sequence ID" value="EKX55167"/>
    <property type="gene ID" value="GUITHDRAFT_98948"/>
</dbReference>
<dbReference type="Pfam" id="PF20519">
    <property type="entry name" value="Polycystin_dom"/>
    <property type="match status" value="1"/>
</dbReference>
<feature type="domain" description="Polycystin" evidence="9">
    <location>
        <begin position="129"/>
        <end position="277"/>
    </location>
</feature>
<feature type="region of interest" description="Disordered" evidence="6">
    <location>
        <begin position="531"/>
        <end position="564"/>
    </location>
</feature>
<feature type="transmembrane region" description="Helical" evidence="7">
    <location>
        <begin position="48"/>
        <end position="67"/>
    </location>
</feature>
<feature type="domain" description="Polycystin cation channel PKD1/PKD2" evidence="8">
    <location>
        <begin position="289"/>
        <end position="444"/>
    </location>
</feature>
<evidence type="ECO:0000313" key="12">
    <source>
        <dbReference type="Proteomes" id="UP000011087"/>
    </source>
</evidence>
<keyword evidence="12" id="KW-1185">Reference proteome</keyword>
<evidence type="ECO:0000256" key="2">
    <source>
        <dbReference type="ARBA" id="ARBA00007200"/>
    </source>
</evidence>
<keyword evidence="5 7" id="KW-0472">Membrane</keyword>
<dbReference type="GO" id="GO:0016020">
    <property type="term" value="C:membrane"/>
    <property type="evidence" value="ECO:0007669"/>
    <property type="project" value="UniProtKB-SubCell"/>
</dbReference>
<evidence type="ECO:0000256" key="6">
    <source>
        <dbReference type="SAM" id="MobiDB-lite"/>
    </source>
</evidence>